<dbReference type="GO" id="GO:0003677">
    <property type="term" value="F:DNA binding"/>
    <property type="evidence" value="ECO:0007669"/>
    <property type="project" value="UniProtKB-KW"/>
</dbReference>
<name>A0A6V8MT93_9BACT</name>
<reference evidence="7" key="1">
    <citation type="submission" date="2020-06" db="EMBL/GenBank/DDBJ databases">
        <title>Draft genomic sequecing of Geomonas sp. Red736.</title>
        <authorList>
            <person name="Itoh H."/>
            <person name="Xu Z.X."/>
            <person name="Ushijima N."/>
            <person name="Masuda Y."/>
            <person name="Shiratori Y."/>
            <person name="Senoo K."/>
        </authorList>
    </citation>
    <scope>NUCLEOTIDE SEQUENCE [LARGE SCALE GENOMIC DNA]</scope>
    <source>
        <strain evidence="7">Red736</strain>
    </source>
</reference>
<evidence type="ECO:0000313" key="6">
    <source>
        <dbReference type="EMBL" id="UPU35791.1"/>
    </source>
</evidence>
<dbReference type="InterPro" id="IPR036390">
    <property type="entry name" value="WH_DNA-bd_sf"/>
</dbReference>
<dbReference type="EMBL" id="BLXY01000001">
    <property type="protein sequence ID" value="GFO62629.1"/>
    <property type="molecule type" value="Genomic_DNA"/>
</dbReference>
<dbReference type="Proteomes" id="UP000568888">
    <property type="component" value="Unassembled WGS sequence"/>
</dbReference>
<dbReference type="AlphaFoldDB" id="A0A6V8MT93"/>
<keyword evidence="8" id="KW-1185">Reference proteome</keyword>
<evidence type="ECO:0000313" key="7">
    <source>
        <dbReference type="Proteomes" id="UP000568888"/>
    </source>
</evidence>
<proteinExistence type="predicted"/>
<sequence length="153" mass="17173">MERSEQIPEVIDNLRRIFQAVGEYSRSAERETELPGPQLWALKILARQAPLRVSGLASQMYLRPATVVGILDRLEAKRLVTRTRSQQDRRAVDVELTGAGREVVARAPEVAQVMLVNGLSTLTKEEFDSVLHGMRHMVRLLGAEHLTPQPLRG</sequence>
<dbReference type="RefSeq" id="WP_183344820.1">
    <property type="nucleotide sequence ID" value="NZ_BLXY01000001.1"/>
</dbReference>
<dbReference type="InterPro" id="IPR036388">
    <property type="entry name" value="WH-like_DNA-bd_sf"/>
</dbReference>
<evidence type="ECO:0000256" key="2">
    <source>
        <dbReference type="ARBA" id="ARBA00023125"/>
    </source>
</evidence>
<protein>
    <submittedName>
        <fullName evidence="5">MarR family transcriptional regulator</fullName>
    </submittedName>
</protein>
<organism evidence="5 7">
    <name type="scientific">Geomonas paludis</name>
    <dbReference type="NCBI Taxonomy" id="2740185"/>
    <lineage>
        <taxon>Bacteria</taxon>
        <taxon>Pseudomonadati</taxon>
        <taxon>Thermodesulfobacteriota</taxon>
        <taxon>Desulfuromonadia</taxon>
        <taxon>Geobacterales</taxon>
        <taxon>Geobacteraceae</taxon>
        <taxon>Geomonas</taxon>
    </lineage>
</organism>
<reference evidence="6" key="3">
    <citation type="submission" date="2022-04" db="EMBL/GenBank/DDBJ databases">
        <authorList>
            <person name="Liu G."/>
        </authorList>
    </citation>
    <scope>NUCLEOTIDE SEQUENCE</scope>
    <source>
        <strain evidence="6">RG22</strain>
    </source>
</reference>
<dbReference type="Pfam" id="PF01047">
    <property type="entry name" value="MarR"/>
    <property type="match status" value="1"/>
</dbReference>
<dbReference type="InterPro" id="IPR000835">
    <property type="entry name" value="HTH_MarR-typ"/>
</dbReference>
<keyword evidence="3" id="KW-0804">Transcription</keyword>
<dbReference type="PANTHER" id="PTHR42756">
    <property type="entry name" value="TRANSCRIPTIONAL REGULATOR, MARR"/>
    <property type="match status" value="1"/>
</dbReference>
<evidence type="ECO:0000313" key="8">
    <source>
        <dbReference type="Proteomes" id="UP000831485"/>
    </source>
</evidence>
<dbReference type="GO" id="GO:0003700">
    <property type="term" value="F:DNA-binding transcription factor activity"/>
    <property type="evidence" value="ECO:0007669"/>
    <property type="project" value="InterPro"/>
</dbReference>
<dbReference type="PANTHER" id="PTHR42756:SF1">
    <property type="entry name" value="TRANSCRIPTIONAL REPRESSOR OF EMRAB OPERON"/>
    <property type="match status" value="1"/>
</dbReference>
<dbReference type="Proteomes" id="UP000831485">
    <property type="component" value="Chromosome"/>
</dbReference>
<keyword evidence="2" id="KW-0238">DNA-binding</keyword>
<dbReference type="SMART" id="SM00347">
    <property type="entry name" value="HTH_MARR"/>
    <property type="match status" value="1"/>
</dbReference>
<dbReference type="SUPFAM" id="SSF46785">
    <property type="entry name" value="Winged helix' DNA-binding domain"/>
    <property type="match status" value="1"/>
</dbReference>
<dbReference type="PROSITE" id="PS50995">
    <property type="entry name" value="HTH_MARR_2"/>
    <property type="match status" value="1"/>
</dbReference>
<evidence type="ECO:0000256" key="3">
    <source>
        <dbReference type="ARBA" id="ARBA00023163"/>
    </source>
</evidence>
<evidence type="ECO:0000259" key="4">
    <source>
        <dbReference type="PROSITE" id="PS50995"/>
    </source>
</evidence>
<accession>A0A6V8MT93</accession>
<feature type="domain" description="HTH marR-type" evidence="4">
    <location>
        <begin position="7"/>
        <end position="139"/>
    </location>
</feature>
<evidence type="ECO:0000256" key="1">
    <source>
        <dbReference type="ARBA" id="ARBA00023015"/>
    </source>
</evidence>
<keyword evidence="1" id="KW-0805">Transcription regulation</keyword>
<dbReference type="EMBL" id="CP096574">
    <property type="protein sequence ID" value="UPU35791.1"/>
    <property type="molecule type" value="Genomic_DNA"/>
</dbReference>
<gene>
    <name evidence="5" type="ORF">GMPD_05480</name>
    <name evidence="6" type="ORF">M1B72_20485</name>
</gene>
<dbReference type="Gene3D" id="1.10.10.10">
    <property type="entry name" value="Winged helix-like DNA-binding domain superfamily/Winged helix DNA-binding domain"/>
    <property type="match status" value="1"/>
</dbReference>
<evidence type="ECO:0000313" key="5">
    <source>
        <dbReference type="EMBL" id="GFO62629.1"/>
    </source>
</evidence>
<reference evidence="5" key="2">
    <citation type="journal article" date="2021" name="Int. J. Syst. Evol. Microbiol.">
        <title>Geomonas silvestris sp. nov., Geomonas paludis sp. nov. and Geomonas limicola sp. nov., isolated from terrestrial environments, and emended description of the genus Geomonas.</title>
        <authorList>
            <person name="Itoh H."/>
            <person name="Xu Z."/>
            <person name="Masuda Y."/>
            <person name="Ushijima N."/>
            <person name="Hayakawa C."/>
            <person name="Shiratori Y."/>
            <person name="Senoo K."/>
        </authorList>
    </citation>
    <scope>NUCLEOTIDE SEQUENCE</scope>
    <source>
        <strain evidence="5">Red736</strain>
    </source>
</reference>